<dbReference type="GO" id="GO:0006913">
    <property type="term" value="P:nucleocytoplasmic transport"/>
    <property type="evidence" value="ECO:0007669"/>
    <property type="project" value="InterPro"/>
</dbReference>
<comment type="caution">
    <text evidence="2">The sequence shown here is derived from an EMBL/GenBank/DDBJ whole genome shotgun (WGS) entry which is preliminary data.</text>
</comment>
<dbReference type="SUPFAM" id="SSF54427">
    <property type="entry name" value="NTF2-like"/>
    <property type="match status" value="1"/>
</dbReference>
<reference evidence="2" key="1">
    <citation type="journal article" date="2020" name="Stud. Mycol.">
        <title>101 Dothideomycetes genomes: a test case for predicting lifestyles and emergence of pathogens.</title>
        <authorList>
            <person name="Haridas S."/>
            <person name="Albert R."/>
            <person name="Binder M."/>
            <person name="Bloem J."/>
            <person name="Labutti K."/>
            <person name="Salamov A."/>
            <person name="Andreopoulos B."/>
            <person name="Baker S."/>
            <person name="Barry K."/>
            <person name="Bills G."/>
            <person name="Bluhm B."/>
            <person name="Cannon C."/>
            <person name="Castanera R."/>
            <person name="Culley D."/>
            <person name="Daum C."/>
            <person name="Ezra D."/>
            <person name="Gonzalez J."/>
            <person name="Henrissat B."/>
            <person name="Kuo A."/>
            <person name="Liang C."/>
            <person name="Lipzen A."/>
            <person name="Lutzoni F."/>
            <person name="Magnuson J."/>
            <person name="Mondo S."/>
            <person name="Nolan M."/>
            <person name="Ohm R."/>
            <person name="Pangilinan J."/>
            <person name="Park H.-J."/>
            <person name="Ramirez L."/>
            <person name="Alfaro M."/>
            <person name="Sun H."/>
            <person name="Tritt A."/>
            <person name="Yoshinaga Y."/>
            <person name="Zwiers L.-H."/>
            <person name="Turgeon B."/>
            <person name="Goodwin S."/>
            <person name="Spatafora J."/>
            <person name="Crous P."/>
            <person name="Grigoriev I."/>
        </authorList>
    </citation>
    <scope>NUCLEOTIDE SEQUENCE</scope>
    <source>
        <strain evidence="2">CBS 130266</strain>
    </source>
</reference>
<dbReference type="PROSITE" id="PS50177">
    <property type="entry name" value="NTF2_DOMAIN"/>
    <property type="match status" value="1"/>
</dbReference>
<sequence length="188" mass="20794">MASVASEDALTKASTEGAQDFVDAYYTALQNSRPTISTYYVPKTTAPDGTTTPDIIWNGNTYEDGLEFQKMYEDSMPTFVHFDVQAIDCQILNPQYSKETTTPGGMGVKPERNISFLVMTAGHMRLEDRSEGPLFEFSETFLLVPNLEKGGKGVMGARRGWLIQTQSFRYVVVHDPVLTAGQTAMDIA</sequence>
<dbReference type="AlphaFoldDB" id="A0A9P4P1K3"/>
<proteinExistence type="predicted"/>
<dbReference type="InterPro" id="IPR018222">
    <property type="entry name" value="Nuclear_transport_factor_2_euk"/>
</dbReference>
<protein>
    <submittedName>
        <fullName evidence="2">NTF2-like protein</fullName>
    </submittedName>
</protein>
<organism evidence="2 3">
    <name type="scientific">Tothia fuscella</name>
    <dbReference type="NCBI Taxonomy" id="1048955"/>
    <lineage>
        <taxon>Eukaryota</taxon>
        <taxon>Fungi</taxon>
        <taxon>Dikarya</taxon>
        <taxon>Ascomycota</taxon>
        <taxon>Pezizomycotina</taxon>
        <taxon>Dothideomycetes</taxon>
        <taxon>Pleosporomycetidae</taxon>
        <taxon>Venturiales</taxon>
        <taxon>Cylindrosympodiaceae</taxon>
        <taxon>Tothia</taxon>
    </lineage>
</organism>
<dbReference type="Gene3D" id="3.10.450.50">
    <property type="match status" value="1"/>
</dbReference>
<evidence type="ECO:0000259" key="1">
    <source>
        <dbReference type="PROSITE" id="PS50177"/>
    </source>
</evidence>
<dbReference type="InterPro" id="IPR045875">
    <property type="entry name" value="NTF2"/>
</dbReference>
<dbReference type="OrthoDB" id="25408at2759"/>
<dbReference type="Proteomes" id="UP000800235">
    <property type="component" value="Unassembled WGS sequence"/>
</dbReference>
<name>A0A9P4P1K3_9PEZI</name>
<evidence type="ECO:0000313" key="2">
    <source>
        <dbReference type="EMBL" id="KAF2434984.1"/>
    </source>
</evidence>
<accession>A0A9P4P1K3</accession>
<evidence type="ECO:0000313" key="3">
    <source>
        <dbReference type="Proteomes" id="UP000800235"/>
    </source>
</evidence>
<keyword evidence="3" id="KW-1185">Reference proteome</keyword>
<dbReference type="InterPro" id="IPR032710">
    <property type="entry name" value="NTF2-like_dom_sf"/>
</dbReference>
<dbReference type="EMBL" id="MU007014">
    <property type="protein sequence ID" value="KAF2434984.1"/>
    <property type="molecule type" value="Genomic_DNA"/>
</dbReference>
<dbReference type="PANTHER" id="PTHR12612">
    <property type="entry name" value="NUCLEAR TRANSPORT FACTOR 2"/>
    <property type="match status" value="1"/>
</dbReference>
<gene>
    <name evidence="2" type="ORF">EJ08DRAFT_386310</name>
</gene>
<feature type="domain" description="NTF2" evidence="1">
    <location>
        <begin position="17"/>
        <end position="170"/>
    </location>
</feature>